<evidence type="ECO:0008006" key="3">
    <source>
        <dbReference type="Google" id="ProtNLM"/>
    </source>
</evidence>
<evidence type="ECO:0000313" key="1">
    <source>
        <dbReference type="EMBL" id="NLS13404.1"/>
    </source>
</evidence>
<accession>A0A7X8YH60</accession>
<organism evidence="1 2">
    <name type="scientific">Vibrio agarilyticus</name>
    <dbReference type="NCBI Taxonomy" id="2726741"/>
    <lineage>
        <taxon>Bacteria</taxon>
        <taxon>Pseudomonadati</taxon>
        <taxon>Pseudomonadota</taxon>
        <taxon>Gammaproteobacteria</taxon>
        <taxon>Vibrionales</taxon>
        <taxon>Vibrionaceae</taxon>
        <taxon>Vibrio</taxon>
    </lineage>
</organism>
<keyword evidence="2" id="KW-1185">Reference proteome</keyword>
<proteinExistence type="predicted"/>
<gene>
    <name evidence="1" type="ORF">HGP28_10915</name>
</gene>
<sequence>MTISSLQSGYQLLDTARQMSHQAARDINEVSLSSNGARSQAESEDALAFNRVEPTNESSKVNMLAANQSEAQNQNNAPTHDPLIALAQAERYNQIGTKIIERSNEQVGTLIDLHV</sequence>
<protein>
    <recommendedName>
        <fullName evidence="3">Flagellar basal-body/hook protein C-terminal domain-containing protein</fullName>
    </recommendedName>
</protein>
<dbReference type="EMBL" id="JABAIK010000009">
    <property type="protein sequence ID" value="NLS13404.1"/>
    <property type="molecule type" value="Genomic_DNA"/>
</dbReference>
<dbReference type="RefSeq" id="WP_168836489.1">
    <property type="nucleotide sequence ID" value="NZ_JABAIK010000009.1"/>
</dbReference>
<dbReference type="AlphaFoldDB" id="A0A7X8YH60"/>
<evidence type="ECO:0000313" key="2">
    <source>
        <dbReference type="Proteomes" id="UP000535589"/>
    </source>
</evidence>
<reference evidence="1 2" key="1">
    <citation type="submission" date="2020-04" db="EMBL/GenBank/DDBJ databases">
        <title>Vibrio sp. SM6, a novel species isolated from seawater.</title>
        <authorList>
            <person name="Wang X."/>
        </authorList>
    </citation>
    <scope>NUCLEOTIDE SEQUENCE [LARGE SCALE GENOMIC DNA]</scope>
    <source>
        <strain evidence="1 2">SM6</strain>
    </source>
</reference>
<comment type="caution">
    <text evidence="1">The sequence shown here is derived from an EMBL/GenBank/DDBJ whole genome shotgun (WGS) entry which is preliminary data.</text>
</comment>
<dbReference type="Proteomes" id="UP000535589">
    <property type="component" value="Unassembled WGS sequence"/>
</dbReference>
<name>A0A7X8YH60_9VIBR</name>